<name>R7SUK2_DICSQ</name>
<keyword evidence="2" id="KW-0677">Repeat</keyword>
<evidence type="ECO:0000256" key="1">
    <source>
        <dbReference type="ARBA" id="ARBA00022574"/>
    </source>
</evidence>
<feature type="repeat" description="WD" evidence="3">
    <location>
        <begin position="226"/>
        <end position="267"/>
    </location>
</feature>
<dbReference type="InterPro" id="IPR036322">
    <property type="entry name" value="WD40_repeat_dom_sf"/>
</dbReference>
<dbReference type="CDD" id="cd00200">
    <property type="entry name" value="WD40"/>
    <property type="match status" value="1"/>
</dbReference>
<dbReference type="InterPro" id="IPR001680">
    <property type="entry name" value="WD40_rpt"/>
</dbReference>
<dbReference type="PROSITE" id="PS50082">
    <property type="entry name" value="WD_REPEATS_2"/>
    <property type="match status" value="5"/>
</dbReference>
<dbReference type="HOGENOM" id="CLU_000288_57_33_1"/>
<dbReference type="PROSITE" id="PS00678">
    <property type="entry name" value="WD_REPEATS_1"/>
    <property type="match status" value="3"/>
</dbReference>
<feature type="repeat" description="WD" evidence="3">
    <location>
        <begin position="51"/>
        <end position="92"/>
    </location>
</feature>
<dbReference type="GeneID" id="18843277"/>
<proteinExistence type="predicted"/>
<gene>
    <name evidence="4" type="ORF">DICSQDRAFT_64160</name>
</gene>
<sequence length="353" mass="39329">MLTRVAGKPGHDSYVNALVVSSDGRWVATASGDSTIILWDARNACISQEWFAHDNRKVWNLAFSPNGQQLASAGGDGKVVIWDISGSSQQVATLTAQRRASRTRRTSMFREFAWSSDGDYIAFRDHNYTMQLWDGRTFQLLDRLKHTPVEPVFSPDSRWLLVYGWDSLFAWNVASGACLTLQSQDDKHGIPLRAAFTRLSTHIAVGYGDGKVRVWDFTTRQEPLLWNAHDDKVMVLVFSPDDLLLLSASTDETMKMWNARTGAMVQSFEGHESMVNMARFSPCGKFVASASCDKTVRVWRANNGTCLATLSDHGDEVTHVAFTPDGTMLWSAADDGTVLGRRLQDIIPDDFIP</sequence>
<dbReference type="PRINTS" id="PR00320">
    <property type="entry name" value="GPROTEINBRPT"/>
</dbReference>
<dbReference type="GO" id="GO:1990234">
    <property type="term" value="C:transferase complex"/>
    <property type="evidence" value="ECO:0007669"/>
    <property type="project" value="UniProtKB-ARBA"/>
</dbReference>
<dbReference type="AlphaFoldDB" id="R7SUK2"/>
<dbReference type="InterPro" id="IPR020472">
    <property type="entry name" value="WD40_PAC1"/>
</dbReference>
<dbReference type="Gene3D" id="2.130.10.10">
    <property type="entry name" value="YVTN repeat-like/Quinoprotein amine dehydrogenase"/>
    <property type="match status" value="2"/>
</dbReference>
<dbReference type="Pfam" id="PF07676">
    <property type="entry name" value="PD40"/>
    <property type="match status" value="1"/>
</dbReference>
<dbReference type="EMBL" id="JH719420">
    <property type="protein sequence ID" value="EJF59904.1"/>
    <property type="molecule type" value="Genomic_DNA"/>
</dbReference>
<reference evidence="4 5" key="1">
    <citation type="journal article" date="2012" name="Science">
        <title>The Paleozoic origin of enzymatic lignin decomposition reconstructed from 31 fungal genomes.</title>
        <authorList>
            <person name="Floudas D."/>
            <person name="Binder M."/>
            <person name="Riley R."/>
            <person name="Barry K."/>
            <person name="Blanchette R.A."/>
            <person name="Henrissat B."/>
            <person name="Martinez A.T."/>
            <person name="Otillar R."/>
            <person name="Spatafora J.W."/>
            <person name="Yadav J.S."/>
            <person name="Aerts A."/>
            <person name="Benoit I."/>
            <person name="Boyd A."/>
            <person name="Carlson A."/>
            <person name="Copeland A."/>
            <person name="Coutinho P.M."/>
            <person name="de Vries R.P."/>
            <person name="Ferreira P."/>
            <person name="Findley K."/>
            <person name="Foster B."/>
            <person name="Gaskell J."/>
            <person name="Glotzer D."/>
            <person name="Gorecki P."/>
            <person name="Heitman J."/>
            <person name="Hesse C."/>
            <person name="Hori C."/>
            <person name="Igarashi K."/>
            <person name="Jurgens J.A."/>
            <person name="Kallen N."/>
            <person name="Kersten P."/>
            <person name="Kohler A."/>
            <person name="Kuees U."/>
            <person name="Kumar T.K.A."/>
            <person name="Kuo A."/>
            <person name="LaButti K."/>
            <person name="Larrondo L.F."/>
            <person name="Lindquist E."/>
            <person name="Ling A."/>
            <person name="Lombard V."/>
            <person name="Lucas S."/>
            <person name="Lundell T."/>
            <person name="Martin R."/>
            <person name="McLaughlin D.J."/>
            <person name="Morgenstern I."/>
            <person name="Morin E."/>
            <person name="Murat C."/>
            <person name="Nagy L.G."/>
            <person name="Nolan M."/>
            <person name="Ohm R.A."/>
            <person name="Patyshakuliyeva A."/>
            <person name="Rokas A."/>
            <person name="Ruiz-Duenas F.J."/>
            <person name="Sabat G."/>
            <person name="Salamov A."/>
            <person name="Samejima M."/>
            <person name="Schmutz J."/>
            <person name="Slot J.C."/>
            <person name="St John F."/>
            <person name="Stenlid J."/>
            <person name="Sun H."/>
            <person name="Sun S."/>
            <person name="Syed K."/>
            <person name="Tsang A."/>
            <person name="Wiebenga A."/>
            <person name="Young D."/>
            <person name="Pisabarro A."/>
            <person name="Eastwood D.C."/>
            <person name="Martin F."/>
            <person name="Cullen D."/>
            <person name="Grigoriev I.V."/>
            <person name="Hibbett D.S."/>
        </authorList>
    </citation>
    <scope>NUCLEOTIDE SEQUENCE [LARGE SCALE GENOMIC DNA]</scope>
    <source>
        <strain evidence="4 5">LYAD-421 SS1</strain>
    </source>
</reference>
<evidence type="ECO:0000256" key="3">
    <source>
        <dbReference type="PROSITE-ProRule" id="PRU00221"/>
    </source>
</evidence>
<dbReference type="SMART" id="SM00320">
    <property type="entry name" value="WD40"/>
    <property type="match status" value="8"/>
</dbReference>
<keyword evidence="1 3" id="KW-0853">WD repeat</keyword>
<evidence type="ECO:0000313" key="4">
    <source>
        <dbReference type="EMBL" id="EJF59904.1"/>
    </source>
</evidence>
<dbReference type="KEGG" id="dsq:DICSQDRAFT_64160"/>
<evidence type="ECO:0000313" key="5">
    <source>
        <dbReference type="Proteomes" id="UP000053319"/>
    </source>
</evidence>
<organism evidence="4 5">
    <name type="scientific">Dichomitus squalens (strain LYAD-421)</name>
    <name type="common">Western red white-rot fungus</name>
    <dbReference type="NCBI Taxonomy" id="732165"/>
    <lineage>
        <taxon>Eukaryota</taxon>
        <taxon>Fungi</taxon>
        <taxon>Dikarya</taxon>
        <taxon>Basidiomycota</taxon>
        <taxon>Agaricomycotina</taxon>
        <taxon>Agaricomycetes</taxon>
        <taxon>Polyporales</taxon>
        <taxon>Polyporaceae</taxon>
        <taxon>Dichomitus</taxon>
    </lineage>
</organism>
<dbReference type="RefSeq" id="XP_007367367.1">
    <property type="nucleotide sequence ID" value="XM_007367305.1"/>
</dbReference>
<dbReference type="PROSITE" id="PS50294">
    <property type="entry name" value="WD_REPEATS_REGION"/>
    <property type="match status" value="4"/>
</dbReference>
<feature type="repeat" description="WD" evidence="3">
    <location>
        <begin position="268"/>
        <end position="309"/>
    </location>
</feature>
<accession>R7SUK2</accession>
<dbReference type="InterPro" id="IPR011659">
    <property type="entry name" value="WD40"/>
</dbReference>
<feature type="repeat" description="WD" evidence="3">
    <location>
        <begin position="8"/>
        <end position="43"/>
    </location>
</feature>
<protein>
    <submittedName>
        <fullName evidence="4">WD40 repeat-like protein</fullName>
    </submittedName>
</protein>
<dbReference type="SUPFAM" id="SSF50978">
    <property type="entry name" value="WD40 repeat-like"/>
    <property type="match status" value="2"/>
</dbReference>
<dbReference type="InterPro" id="IPR015943">
    <property type="entry name" value="WD40/YVTN_repeat-like_dom_sf"/>
</dbReference>
<feature type="repeat" description="WD" evidence="3">
    <location>
        <begin position="310"/>
        <end position="338"/>
    </location>
</feature>
<dbReference type="Pfam" id="PF00400">
    <property type="entry name" value="WD40"/>
    <property type="match status" value="6"/>
</dbReference>
<dbReference type="PANTHER" id="PTHR22847">
    <property type="entry name" value="WD40 REPEAT PROTEIN"/>
    <property type="match status" value="1"/>
</dbReference>
<evidence type="ECO:0000256" key="2">
    <source>
        <dbReference type="ARBA" id="ARBA00022737"/>
    </source>
</evidence>
<dbReference type="PANTHER" id="PTHR22847:SF637">
    <property type="entry name" value="WD REPEAT DOMAIN 5B"/>
    <property type="match status" value="1"/>
</dbReference>
<dbReference type="InterPro" id="IPR019775">
    <property type="entry name" value="WD40_repeat_CS"/>
</dbReference>
<dbReference type="Proteomes" id="UP000053319">
    <property type="component" value="Unassembled WGS sequence"/>
</dbReference>